<gene>
    <name evidence="2" type="ORF">A2784_04775</name>
</gene>
<evidence type="ECO:0000313" key="2">
    <source>
        <dbReference type="EMBL" id="OGY16653.1"/>
    </source>
</evidence>
<feature type="domain" description="DHFR" evidence="1">
    <location>
        <begin position="2"/>
        <end position="154"/>
    </location>
</feature>
<protein>
    <recommendedName>
        <fullName evidence="1">DHFR domain-containing protein</fullName>
    </recommendedName>
</protein>
<dbReference type="AlphaFoldDB" id="A0A1G1VMS6"/>
<dbReference type="Proteomes" id="UP000177324">
    <property type="component" value="Unassembled WGS sequence"/>
</dbReference>
<organism evidence="2 3">
    <name type="scientific">Candidatus Chisholmbacteria bacterium RIFCSPHIGHO2_01_FULL_48_12</name>
    <dbReference type="NCBI Taxonomy" id="1797589"/>
    <lineage>
        <taxon>Bacteria</taxon>
        <taxon>Candidatus Chisholmiibacteriota</taxon>
    </lineage>
</organism>
<sequence length="154" mass="17318">MKVIAIWTQSVDGYIAKRADDDLRWGKAADKQWFSKVTRGIGVVVMGRKTAELIGRPLPGRLNLVMSRKTGKSPRQILEDLENKGFKQVAICGGASIYTLWLRERLVDEVWVSIQPVIFEGGIKPVEDVEVKLEWVGQEEIGEGVVVMKYKVGY</sequence>
<name>A0A1G1VMS6_9BACT</name>
<dbReference type="SUPFAM" id="SSF53597">
    <property type="entry name" value="Dihydrofolate reductase-like"/>
    <property type="match status" value="1"/>
</dbReference>
<dbReference type="CDD" id="cd00209">
    <property type="entry name" value="DHFR"/>
    <property type="match status" value="1"/>
</dbReference>
<accession>A0A1G1VMS6</accession>
<dbReference type="PANTHER" id="PTHR38011">
    <property type="entry name" value="DIHYDROFOLATE REDUCTASE FAMILY PROTEIN (AFU_ORTHOLOGUE AFUA_8G06820)"/>
    <property type="match status" value="1"/>
</dbReference>
<dbReference type="PRINTS" id="PR00070">
    <property type="entry name" value="DHFR"/>
</dbReference>
<evidence type="ECO:0000259" key="1">
    <source>
        <dbReference type="PROSITE" id="PS51330"/>
    </source>
</evidence>
<dbReference type="PROSITE" id="PS51330">
    <property type="entry name" value="DHFR_2"/>
    <property type="match status" value="1"/>
</dbReference>
<dbReference type="Pfam" id="PF00186">
    <property type="entry name" value="DHFR_1"/>
    <property type="match status" value="1"/>
</dbReference>
<comment type="caution">
    <text evidence="2">The sequence shown here is derived from an EMBL/GenBank/DDBJ whole genome shotgun (WGS) entry which is preliminary data.</text>
</comment>
<evidence type="ECO:0000313" key="3">
    <source>
        <dbReference type="Proteomes" id="UP000177324"/>
    </source>
</evidence>
<dbReference type="InterPro" id="IPR050765">
    <property type="entry name" value="Riboflavin_Biosynth_HTPR"/>
</dbReference>
<dbReference type="InterPro" id="IPR024072">
    <property type="entry name" value="DHFR-like_dom_sf"/>
</dbReference>
<dbReference type="Gene3D" id="3.40.430.10">
    <property type="entry name" value="Dihydrofolate Reductase, subunit A"/>
    <property type="match status" value="1"/>
</dbReference>
<dbReference type="InterPro" id="IPR001796">
    <property type="entry name" value="DHFR_dom"/>
</dbReference>
<proteinExistence type="predicted"/>
<dbReference type="GO" id="GO:0004146">
    <property type="term" value="F:dihydrofolate reductase activity"/>
    <property type="evidence" value="ECO:0007669"/>
    <property type="project" value="InterPro"/>
</dbReference>
<reference evidence="2 3" key="1">
    <citation type="journal article" date="2016" name="Nat. Commun.">
        <title>Thousands of microbial genomes shed light on interconnected biogeochemical processes in an aquifer system.</title>
        <authorList>
            <person name="Anantharaman K."/>
            <person name="Brown C.T."/>
            <person name="Hug L.A."/>
            <person name="Sharon I."/>
            <person name="Castelle C.J."/>
            <person name="Probst A.J."/>
            <person name="Thomas B.C."/>
            <person name="Singh A."/>
            <person name="Wilkins M.J."/>
            <person name="Karaoz U."/>
            <person name="Brodie E.L."/>
            <person name="Williams K.H."/>
            <person name="Hubbard S.S."/>
            <person name="Banfield J.F."/>
        </authorList>
    </citation>
    <scope>NUCLEOTIDE SEQUENCE [LARGE SCALE GENOMIC DNA]</scope>
</reference>
<dbReference type="EMBL" id="MHCH01000041">
    <property type="protein sequence ID" value="OGY16653.1"/>
    <property type="molecule type" value="Genomic_DNA"/>
</dbReference>
<dbReference type="STRING" id="1797589.A2784_04775"/>
<dbReference type="GO" id="GO:0046654">
    <property type="term" value="P:tetrahydrofolate biosynthetic process"/>
    <property type="evidence" value="ECO:0007669"/>
    <property type="project" value="InterPro"/>
</dbReference>